<comment type="similarity">
    <text evidence="1">Belongs to the LysR transcriptional regulatory family.</text>
</comment>
<dbReference type="Gene3D" id="1.10.10.10">
    <property type="entry name" value="Winged helix-like DNA-binding domain superfamily/Winged helix DNA-binding domain"/>
    <property type="match status" value="1"/>
</dbReference>
<dbReference type="CDD" id="cd08436">
    <property type="entry name" value="PBP2_LTTR_like_3"/>
    <property type="match status" value="1"/>
</dbReference>
<name>A0ABV9VMN7_9ACTN</name>
<keyword evidence="2" id="KW-0805">Transcription regulation</keyword>
<dbReference type="PRINTS" id="PR00039">
    <property type="entry name" value="HTHLYSR"/>
</dbReference>
<organism evidence="6 7">
    <name type="scientific">Dactylosporangium cerinum</name>
    <dbReference type="NCBI Taxonomy" id="1434730"/>
    <lineage>
        <taxon>Bacteria</taxon>
        <taxon>Bacillati</taxon>
        <taxon>Actinomycetota</taxon>
        <taxon>Actinomycetes</taxon>
        <taxon>Micromonosporales</taxon>
        <taxon>Micromonosporaceae</taxon>
        <taxon>Dactylosporangium</taxon>
    </lineage>
</organism>
<proteinExistence type="inferred from homology"/>
<reference evidence="7" key="1">
    <citation type="journal article" date="2019" name="Int. J. Syst. Evol. Microbiol.">
        <title>The Global Catalogue of Microorganisms (GCM) 10K type strain sequencing project: providing services to taxonomists for standard genome sequencing and annotation.</title>
        <authorList>
            <consortium name="The Broad Institute Genomics Platform"/>
            <consortium name="The Broad Institute Genome Sequencing Center for Infectious Disease"/>
            <person name="Wu L."/>
            <person name="Ma J."/>
        </authorList>
    </citation>
    <scope>NUCLEOTIDE SEQUENCE [LARGE SCALE GENOMIC DNA]</scope>
    <source>
        <strain evidence="7">CGMCC 4.7152</strain>
    </source>
</reference>
<dbReference type="EMBL" id="JBHSIU010000010">
    <property type="protein sequence ID" value="MFC4997656.1"/>
    <property type="molecule type" value="Genomic_DNA"/>
</dbReference>
<sequence length="299" mass="31606">MELRHLVYFVAVAEERNFSRAAERLRVVQSGVSAAIRSLERELGVQLFDRSSQRVALTDAGAALLPEARATIDAAQAARDAVDEVRGGLRGTLRIGTLISVGFIDLPGLLGQFRAEHPGVDLRLRAAPTGSAGLARSLLDGELDVAFVSLAGRPPAGLSVRVLVAEPIVAVLPAGHPLADRATVSLADLAEEPFVDSPPGYGNRTEVDRGFAAAGLRRRVALEVADIATVAQYVRNGLGVALLPRFSVGAADGLRTPAVSGARLRWTFGVATGSARRPSAAVRALLDLVDAHRVRRFEH</sequence>
<evidence type="ECO:0000256" key="4">
    <source>
        <dbReference type="ARBA" id="ARBA00023163"/>
    </source>
</evidence>
<dbReference type="PANTHER" id="PTHR30346">
    <property type="entry name" value="TRANSCRIPTIONAL DUAL REGULATOR HCAR-RELATED"/>
    <property type="match status" value="1"/>
</dbReference>
<comment type="caution">
    <text evidence="6">The sequence shown here is derived from an EMBL/GenBank/DDBJ whole genome shotgun (WGS) entry which is preliminary data.</text>
</comment>
<keyword evidence="4" id="KW-0804">Transcription</keyword>
<dbReference type="InterPro" id="IPR000847">
    <property type="entry name" value="LysR_HTH_N"/>
</dbReference>
<dbReference type="InterPro" id="IPR036388">
    <property type="entry name" value="WH-like_DNA-bd_sf"/>
</dbReference>
<keyword evidence="3" id="KW-0238">DNA-binding</keyword>
<feature type="domain" description="HTH lysR-type" evidence="5">
    <location>
        <begin position="1"/>
        <end position="58"/>
    </location>
</feature>
<dbReference type="Proteomes" id="UP001595912">
    <property type="component" value="Unassembled WGS sequence"/>
</dbReference>
<accession>A0ABV9VMN7</accession>
<keyword evidence="7" id="KW-1185">Reference proteome</keyword>
<protein>
    <submittedName>
        <fullName evidence="6">LysR family transcriptional regulator</fullName>
    </submittedName>
</protein>
<gene>
    <name evidence="6" type="ORF">ACFPIJ_07445</name>
</gene>
<evidence type="ECO:0000256" key="3">
    <source>
        <dbReference type="ARBA" id="ARBA00023125"/>
    </source>
</evidence>
<dbReference type="Pfam" id="PF00126">
    <property type="entry name" value="HTH_1"/>
    <property type="match status" value="1"/>
</dbReference>
<evidence type="ECO:0000256" key="2">
    <source>
        <dbReference type="ARBA" id="ARBA00023015"/>
    </source>
</evidence>
<dbReference type="InterPro" id="IPR036390">
    <property type="entry name" value="WH_DNA-bd_sf"/>
</dbReference>
<evidence type="ECO:0000313" key="7">
    <source>
        <dbReference type="Proteomes" id="UP001595912"/>
    </source>
</evidence>
<evidence type="ECO:0000259" key="5">
    <source>
        <dbReference type="PROSITE" id="PS50931"/>
    </source>
</evidence>
<dbReference type="Pfam" id="PF03466">
    <property type="entry name" value="LysR_substrate"/>
    <property type="match status" value="1"/>
</dbReference>
<dbReference type="PANTHER" id="PTHR30346:SF28">
    <property type="entry name" value="HTH-TYPE TRANSCRIPTIONAL REGULATOR CYNR"/>
    <property type="match status" value="1"/>
</dbReference>
<evidence type="ECO:0000256" key="1">
    <source>
        <dbReference type="ARBA" id="ARBA00009437"/>
    </source>
</evidence>
<dbReference type="PROSITE" id="PS50931">
    <property type="entry name" value="HTH_LYSR"/>
    <property type="match status" value="1"/>
</dbReference>
<evidence type="ECO:0000313" key="6">
    <source>
        <dbReference type="EMBL" id="MFC4997656.1"/>
    </source>
</evidence>
<dbReference type="Gene3D" id="3.40.190.290">
    <property type="match status" value="1"/>
</dbReference>
<dbReference type="RefSeq" id="WP_380113886.1">
    <property type="nucleotide sequence ID" value="NZ_JBHSIU010000010.1"/>
</dbReference>
<dbReference type="SUPFAM" id="SSF53850">
    <property type="entry name" value="Periplasmic binding protein-like II"/>
    <property type="match status" value="1"/>
</dbReference>
<dbReference type="InterPro" id="IPR005119">
    <property type="entry name" value="LysR_subst-bd"/>
</dbReference>
<dbReference type="SUPFAM" id="SSF46785">
    <property type="entry name" value="Winged helix' DNA-binding domain"/>
    <property type="match status" value="1"/>
</dbReference>